<evidence type="ECO:0000313" key="1">
    <source>
        <dbReference type="EnsemblMetazoa" id="XP_029344698.1"/>
    </source>
</evidence>
<keyword evidence="2" id="KW-1185">Reference proteome</keyword>
<dbReference type="AlphaFoldDB" id="A0A8R2NP92"/>
<protein>
    <submittedName>
        <fullName evidence="1">Uncharacterized protein</fullName>
    </submittedName>
</protein>
<accession>A0A8R2NP92</accession>
<reference evidence="2" key="1">
    <citation type="submission" date="2010-06" db="EMBL/GenBank/DDBJ databases">
        <authorList>
            <person name="Jiang H."/>
            <person name="Abraham K."/>
            <person name="Ali S."/>
            <person name="Alsbrooks S.L."/>
            <person name="Anim B.N."/>
            <person name="Anosike U.S."/>
            <person name="Attaway T."/>
            <person name="Bandaranaike D.P."/>
            <person name="Battles P.K."/>
            <person name="Bell S.N."/>
            <person name="Bell A.V."/>
            <person name="Beltran B."/>
            <person name="Bickham C."/>
            <person name="Bustamante Y."/>
            <person name="Caleb T."/>
            <person name="Canada A."/>
            <person name="Cardenas V."/>
            <person name="Carter K."/>
            <person name="Chacko J."/>
            <person name="Chandrabose M.N."/>
            <person name="Chavez D."/>
            <person name="Chavez A."/>
            <person name="Chen L."/>
            <person name="Chu H.-S."/>
            <person name="Claassen K.J."/>
            <person name="Cockrell R."/>
            <person name="Collins M."/>
            <person name="Cooper J.A."/>
            <person name="Cree A."/>
            <person name="Curry S.M."/>
            <person name="Da Y."/>
            <person name="Dao M.D."/>
            <person name="Das B."/>
            <person name="Davila M.-L."/>
            <person name="Davy-Carroll L."/>
            <person name="Denson S."/>
            <person name="Dinh H."/>
            <person name="Ebong V.E."/>
            <person name="Edwards J.R."/>
            <person name="Egan A."/>
            <person name="El-Daye J."/>
            <person name="Escobedo L."/>
            <person name="Fernandez S."/>
            <person name="Fernando P.R."/>
            <person name="Flagg N."/>
            <person name="Forbes L.D."/>
            <person name="Fowler R.G."/>
            <person name="Fu Q."/>
            <person name="Gabisi R.A."/>
            <person name="Ganer J."/>
            <person name="Garbino Pronczuk A."/>
            <person name="Garcia R.M."/>
            <person name="Garner T."/>
            <person name="Garrett T.E."/>
            <person name="Gonzalez D.A."/>
            <person name="Hamid H."/>
            <person name="Hawkins E.S."/>
            <person name="Hirani K."/>
            <person name="Hogues M.E."/>
            <person name="Hollins B."/>
            <person name="Hsiao C.-H."/>
            <person name="Jabil R."/>
            <person name="James M.L."/>
            <person name="Jhangiani S.N."/>
            <person name="Johnson B."/>
            <person name="Johnson Q."/>
            <person name="Joshi V."/>
            <person name="Kalu J.B."/>
            <person name="Kam C."/>
            <person name="Kashfia A."/>
            <person name="Keebler J."/>
            <person name="Kisamo H."/>
            <person name="Kovar C.L."/>
            <person name="Lago L.A."/>
            <person name="Lai C.-Y."/>
            <person name="Laidlaw J."/>
            <person name="Lara F."/>
            <person name="Le T.-K."/>
            <person name="Lee S.L."/>
            <person name="Legall F.H."/>
            <person name="Lemon S.J."/>
            <person name="Lewis L.R."/>
            <person name="Li B."/>
            <person name="Liu Y."/>
            <person name="Liu Y.-S."/>
            <person name="Lopez J."/>
            <person name="Lozado R.J."/>
            <person name="Lu J."/>
            <person name="Madu R.C."/>
            <person name="Maheshwari M."/>
            <person name="Maheshwari R."/>
            <person name="Malloy K."/>
            <person name="Martinez E."/>
            <person name="Mathew T."/>
            <person name="Mercado I.C."/>
            <person name="Mercado C."/>
            <person name="Meyer B."/>
            <person name="Montgomery K."/>
            <person name="Morgan M.B."/>
            <person name="Munidasa M."/>
            <person name="Nazareth L.V."/>
            <person name="Nelson J."/>
            <person name="Ng B.M."/>
            <person name="Nguyen N.B."/>
            <person name="Nguyen P.Q."/>
            <person name="Nguyen T."/>
            <person name="Obregon M."/>
            <person name="Okwuonu G.O."/>
            <person name="Onwere C.G."/>
            <person name="Orozco G."/>
            <person name="Parra A."/>
            <person name="Patel S."/>
            <person name="Patil S."/>
            <person name="Perez A."/>
            <person name="Perez Y."/>
            <person name="Pham C."/>
            <person name="Primus E.L."/>
            <person name="Pu L.-L."/>
            <person name="Puazo M."/>
            <person name="Qin X."/>
            <person name="Quiroz J.B."/>
            <person name="Reese J."/>
            <person name="Richards S."/>
            <person name="Rives C.M."/>
            <person name="Robberts R."/>
            <person name="Ruiz S.J."/>
            <person name="Ruiz M.J."/>
            <person name="Santibanez J."/>
            <person name="Schneider B.W."/>
            <person name="Sisson I."/>
            <person name="Smith M."/>
            <person name="Sodergren E."/>
            <person name="Song X.-Z."/>
            <person name="Song B.B."/>
            <person name="Summersgill H."/>
            <person name="Thelus R."/>
            <person name="Thornton R.D."/>
            <person name="Trejos Z.Y."/>
            <person name="Usmani K."/>
            <person name="Vattathil S."/>
            <person name="Villasana D."/>
            <person name="Walker D.L."/>
            <person name="Wang S."/>
            <person name="Wang K."/>
            <person name="White C.S."/>
            <person name="Williams A.C."/>
            <person name="Williamson J."/>
            <person name="Wilson K."/>
            <person name="Woghiren I.O."/>
            <person name="Woodworth J.R."/>
            <person name="Worley K.C."/>
            <person name="Wright R.A."/>
            <person name="Wu W."/>
            <person name="Young L."/>
            <person name="Zhang L."/>
            <person name="Zhang J."/>
            <person name="Zhu Y."/>
            <person name="Muzny D.M."/>
            <person name="Weinstock G."/>
            <person name="Gibbs R.A."/>
        </authorList>
    </citation>
    <scope>NUCLEOTIDE SEQUENCE [LARGE SCALE GENOMIC DNA]</scope>
    <source>
        <strain evidence="2">LSR1</strain>
    </source>
</reference>
<name>A0A8R2NP92_ACYPI</name>
<dbReference type="Proteomes" id="UP000007819">
    <property type="component" value="Chromosome A1"/>
</dbReference>
<proteinExistence type="predicted"/>
<dbReference type="EnsemblMetazoa" id="XM_029488838.1">
    <property type="protein sequence ID" value="XP_029344698.1"/>
    <property type="gene ID" value="LOC107882715"/>
</dbReference>
<dbReference type="GeneID" id="107882715"/>
<reference evidence="1" key="2">
    <citation type="submission" date="2022-06" db="UniProtKB">
        <authorList>
            <consortium name="EnsemblMetazoa"/>
        </authorList>
    </citation>
    <scope>IDENTIFICATION</scope>
</reference>
<dbReference type="RefSeq" id="XP_029344698.1">
    <property type="nucleotide sequence ID" value="XM_029488838.1"/>
</dbReference>
<sequence length="105" mass="12499">MDAESKYELMNDDEKDTIINASFEKFKKFAKDQYNVQELHEIVKEFFKYNANITADSRLKTPKEFCSDLRNQESGFWSNISMLCAKSRKFTNTVHILFYIHRIIT</sequence>
<evidence type="ECO:0000313" key="2">
    <source>
        <dbReference type="Proteomes" id="UP000007819"/>
    </source>
</evidence>
<organism evidence="1 2">
    <name type="scientific">Acyrthosiphon pisum</name>
    <name type="common">Pea aphid</name>
    <dbReference type="NCBI Taxonomy" id="7029"/>
    <lineage>
        <taxon>Eukaryota</taxon>
        <taxon>Metazoa</taxon>
        <taxon>Ecdysozoa</taxon>
        <taxon>Arthropoda</taxon>
        <taxon>Hexapoda</taxon>
        <taxon>Insecta</taxon>
        <taxon>Pterygota</taxon>
        <taxon>Neoptera</taxon>
        <taxon>Paraneoptera</taxon>
        <taxon>Hemiptera</taxon>
        <taxon>Sternorrhyncha</taxon>
        <taxon>Aphidomorpha</taxon>
        <taxon>Aphidoidea</taxon>
        <taxon>Aphididae</taxon>
        <taxon>Macrosiphini</taxon>
        <taxon>Acyrthosiphon</taxon>
    </lineage>
</organism>